<dbReference type="AlphaFoldDB" id="A0A6A7Y198"/>
<organism evidence="1 2">
    <name type="scientific">Segnochrobactrum spirostomi</name>
    <dbReference type="NCBI Taxonomy" id="2608987"/>
    <lineage>
        <taxon>Bacteria</taxon>
        <taxon>Pseudomonadati</taxon>
        <taxon>Pseudomonadota</taxon>
        <taxon>Alphaproteobacteria</taxon>
        <taxon>Hyphomicrobiales</taxon>
        <taxon>Segnochrobactraceae</taxon>
        <taxon>Segnochrobactrum</taxon>
    </lineage>
</organism>
<name>A0A6A7Y198_9HYPH</name>
<dbReference type="Proteomes" id="UP000332515">
    <property type="component" value="Unassembled WGS sequence"/>
</dbReference>
<protein>
    <submittedName>
        <fullName evidence="1">Uncharacterized protein</fullName>
    </submittedName>
</protein>
<sequence>MSLGNDRLMIKAPANEAEFLVYEKLLAEKLKDFLAELSLVNAASLVSHIVEEKDGNIDDIVASSTELVMKPGTLRYGRNASVAFEWGEYPEVELEMEFVNRGFTIYFNISFHVTFVGVDIRAILFRDPPGSIAENLRSFEAALDDARAA</sequence>
<evidence type="ECO:0000313" key="2">
    <source>
        <dbReference type="Proteomes" id="UP000332515"/>
    </source>
</evidence>
<accession>A0A6A7Y198</accession>
<dbReference type="RefSeq" id="WP_153479986.1">
    <property type="nucleotide sequence ID" value="NZ_VWNA01000001.1"/>
</dbReference>
<gene>
    <name evidence="1" type="ORF">F0357_08840</name>
</gene>
<proteinExistence type="predicted"/>
<comment type="caution">
    <text evidence="1">The sequence shown here is derived from an EMBL/GenBank/DDBJ whole genome shotgun (WGS) entry which is preliminary data.</text>
</comment>
<keyword evidence="2" id="KW-1185">Reference proteome</keyword>
<dbReference type="EMBL" id="VWNA01000001">
    <property type="protein sequence ID" value="MQT12754.1"/>
    <property type="molecule type" value="Genomic_DNA"/>
</dbReference>
<reference evidence="1 2" key="1">
    <citation type="submission" date="2019-09" db="EMBL/GenBank/DDBJ databases">
        <title>Segnochrobactrum spirostomi gen. nov., sp. nov., isolated from the ciliate Spirostomum cf. yagiui and description of a novel family, Segnochrobactraceae fam. nov. within the order Rhizobiales of the class Alphaproteobacteria.</title>
        <authorList>
            <person name="Akter S."/>
            <person name="Shazib S.U.A."/>
            <person name="Shin M.K."/>
        </authorList>
    </citation>
    <scope>NUCLEOTIDE SEQUENCE [LARGE SCALE GENOMIC DNA]</scope>
    <source>
        <strain evidence="1 2">Sp-1</strain>
    </source>
</reference>
<evidence type="ECO:0000313" key="1">
    <source>
        <dbReference type="EMBL" id="MQT12754.1"/>
    </source>
</evidence>